<dbReference type="PROSITE" id="PS50172">
    <property type="entry name" value="BRCT"/>
    <property type="match status" value="2"/>
</dbReference>
<evidence type="ECO:0000256" key="13">
    <source>
        <dbReference type="ARBA" id="ARBA00023242"/>
    </source>
</evidence>
<dbReference type="PROSITE" id="PS50160">
    <property type="entry name" value="DNA_LIGASE_A3"/>
    <property type="match status" value="1"/>
</dbReference>
<evidence type="ECO:0000256" key="12">
    <source>
        <dbReference type="ARBA" id="ARBA00023204"/>
    </source>
</evidence>
<dbReference type="CDD" id="cd07903">
    <property type="entry name" value="Adenylation_DNA_ligase_IV"/>
    <property type="match status" value="1"/>
</dbReference>
<dbReference type="Gene3D" id="1.10.3260.10">
    <property type="entry name" value="DNA ligase, ATP-dependent, N-terminal domain"/>
    <property type="match status" value="1"/>
</dbReference>
<evidence type="ECO:0000256" key="16">
    <source>
        <dbReference type="RuleBase" id="RU000617"/>
    </source>
</evidence>
<dbReference type="Pfam" id="PF14613">
    <property type="entry name" value="HAM1_C"/>
    <property type="match status" value="1"/>
</dbReference>
<proteinExistence type="inferred from homology"/>
<comment type="catalytic activity">
    <reaction evidence="14 16">
        <text>ATP + (deoxyribonucleotide)n-3'-hydroxyl + 5'-phospho-(deoxyribonucleotide)m = (deoxyribonucleotide)n+m + AMP + diphosphate.</text>
        <dbReference type="EC" id="6.5.1.1"/>
    </reaction>
</comment>
<dbReference type="Gene3D" id="3.40.50.10190">
    <property type="entry name" value="BRCT domain"/>
    <property type="match status" value="2"/>
</dbReference>
<dbReference type="RefSeq" id="XP_062639484.1">
    <property type="nucleotide sequence ID" value="XM_062783046.1"/>
</dbReference>
<keyword evidence="11 16" id="KW-0233">DNA recombination</keyword>
<comment type="caution">
    <text evidence="21">The sequence shown here is derived from an EMBL/GenBank/DDBJ whole genome shotgun (WGS) entry which is preliminary data.</text>
</comment>
<dbReference type="FunFam" id="1.10.3260.10:FF:000008">
    <property type="entry name" value="DNA ligase 4"/>
    <property type="match status" value="1"/>
</dbReference>
<evidence type="ECO:0000256" key="17">
    <source>
        <dbReference type="RuleBase" id="RU004196"/>
    </source>
</evidence>
<accession>A0AAN6V749</accession>
<keyword evidence="7 16" id="KW-0547">Nucleotide-binding</keyword>
<dbReference type="PROSITE" id="PS00333">
    <property type="entry name" value="DNA_LIGASE_A2"/>
    <property type="match status" value="1"/>
</dbReference>
<comment type="cofactor">
    <cofactor evidence="1">
        <name>Mg(2+)</name>
        <dbReference type="ChEBI" id="CHEBI:18420"/>
    </cofactor>
</comment>
<dbReference type="Proteomes" id="UP001302676">
    <property type="component" value="Unassembled WGS sequence"/>
</dbReference>
<feature type="region of interest" description="Disordered" evidence="18">
    <location>
        <begin position="1477"/>
        <end position="1496"/>
    </location>
</feature>
<dbReference type="InterPro" id="IPR012310">
    <property type="entry name" value="DNA_ligase_ATP-dep_cent"/>
</dbReference>
<evidence type="ECO:0000256" key="1">
    <source>
        <dbReference type="ARBA" id="ARBA00001946"/>
    </source>
</evidence>
<evidence type="ECO:0000256" key="18">
    <source>
        <dbReference type="SAM" id="MobiDB-lite"/>
    </source>
</evidence>
<evidence type="ECO:0000256" key="2">
    <source>
        <dbReference type="ARBA" id="ARBA00004123"/>
    </source>
</evidence>
<dbReference type="EC" id="6.5.1.1" evidence="16"/>
<dbReference type="InterPro" id="IPR044125">
    <property type="entry name" value="Adenylation_DNA_ligase_IV"/>
</dbReference>
<feature type="compositionally biased region" description="Low complexity" evidence="18">
    <location>
        <begin position="892"/>
        <end position="904"/>
    </location>
</feature>
<evidence type="ECO:0000256" key="3">
    <source>
        <dbReference type="ARBA" id="ARBA00007572"/>
    </source>
</evidence>
<dbReference type="InterPro" id="IPR000977">
    <property type="entry name" value="DNA_ligase_ATP-dep"/>
</dbReference>
<reference evidence="21" key="2">
    <citation type="submission" date="2023-05" db="EMBL/GenBank/DDBJ databases">
        <authorList>
            <consortium name="Lawrence Berkeley National Laboratory"/>
            <person name="Steindorff A."/>
            <person name="Hensen N."/>
            <person name="Bonometti L."/>
            <person name="Westerberg I."/>
            <person name="Brannstrom I.O."/>
            <person name="Guillou S."/>
            <person name="Cros-Aarteil S."/>
            <person name="Calhoun S."/>
            <person name="Haridas S."/>
            <person name="Kuo A."/>
            <person name="Mondo S."/>
            <person name="Pangilinan J."/>
            <person name="Riley R."/>
            <person name="Labutti K."/>
            <person name="Andreopoulos B."/>
            <person name="Lipzen A."/>
            <person name="Chen C."/>
            <person name="Yanf M."/>
            <person name="Daum C."/>
            <person name="Ng V."/>
            <person name="Clum A."/>
            <person name="Ohm R."/>
            <person name="Martin F."/>
            <person name="Silar P."/>
            <person name="Natvig D."/>
            <person name="Lalanne C."/>
            <person name="Gautier V."/>
            <person name="Ament-Velasquez S.L."/>
            <person name="Kruys A."/>
            <person name="Hutchinson M.I."/>
            <person name="Powell A.J."/>
            <person name="Barry K."/>
            <person name="Miller A.N."/>
            <person name="Grigoriev I.V."/>
            <person name="Debuchy R."/>
            <person name="Gladieux P."/>
            <person name="Thoren M.H."/>
            <person name="Johannesson H."/>
        </authorList>
    </citation>
    <scope>NUCLEOTIDE SEQUENCE</scope>
    <source>
        <strain evidence="21">CBS 141.50</strain>
    </source>
</reference>
<evidence type="ECO:0000256" key="8">
    <source>
        <dbReference type="ARBA" id="ARBA00022763"/>
    </source>
</evidence>
<dbReference type="GO" id="GO:0046872">
    <property type="term" value="F:metal ion binding"/>
    <property type="evidence" value="ECO:0007669"/>
    <property type="project" value="UniProtKB-KW"/>
</dbReference>
<dbReference type="InterPro" id="IPR012308">
    <property type="entry name" value="DNA_ligase_ATP-dep_N"/>
</dbReference>
<evidence type="ECO:0000256" key="11">
    <source>
        <dbReference type="ARBA" id="ARBA00023172"/>
    </source>
</evidence>
<dbReference type="PROSITE" id="PS00697">
    <property type="entry name" value="DNA_LIGASE_A1"/>
    <property type="match status" value="1"/>
</dbReference>
<protein>
    <recommendedName>
        <fullName evidence="16">DNA ligase</fullName>
        <ecNumber evidence="16">6.5.1.1</ecNumber>
    </recommendedName>
</protein>
<dbReference type="GeneID" id="87819659"/>
<evidence type="ECO:0000256" key="5">
    <source>
        <dbReference type="ARBA" id="ARBA00022723"/>
    </source>
</evidence>
<evidence type="ECO:0000313" key="22">
    <source>
        <dbReference type="Proteomes" id="UP001302676"/>
    </source>
</evidence>
<keyword evidence="8 16" id="KW-0227">DNA damage</keyword>
<dbReference type="GO" id="GO:0005524">
    <property type="term" value="F:ATP binding"/>
    <property type="evidence" value="ECO:0007669"/>
    <property type="project" value="UniProtKB-KW"/>
</dbReference>
<dbReference type="CDD" id="cd07968">
    <property type="entry name" value="OBF_DNA_ligase_IV"/>
    <property type="match status" value="1"/>
</dbReference>
<dbReference type="InterPro" id="IPR027842">
    <property type="entry name" value="HAM1-like_C"/>
</dbReference>
<dbReference type="InterPro" id="IPR036599">
    <property type="entry name" value="DNA_ligase_N_sf"/>
</dbReference>
<evidence type="ECO:0000256" key="7">
    <source>
        <dbReference type="ARBA" id="ARBA00022741"/>
    </source>
</evidence>
<comment type="function">
    <text evidence="15">DNA ligase involved in DNA non-homologous end joining (NHEJ); required for double-strand break (DSB) repair.</text>
</comment>
<feature type="domain" description="ATP-dependent DNA ligase family profile" evidence="19">
    <location>
        <begin position="1245"/>
        <end position="1368"/>
    </location>
</feature>
<dbReference type="Gene3D" id="3.30.470.30">
    <property type="entry name" value="DNA ligase/mRNA capping enzyme"/>
    <property type="match status" value="1"/>
</dbReference>
<feature type="region of interest" description="Disordered" evidence="18">
    <location>
        <begin position="219"/>
        <end position="243"/>
    </location>
</feature>
<dbReference type="GO" id="GO:0006281">
    <property type="term" value="P:DNA repair"/>
    <property type="evidence" value="ECO:0007669"/>
    <property type="project" value="UniProtKB-KW"/>
</dbReference>
<evidence type="ECO:0000256" key="14">
    <source>
        <dbReference type="ARBA" id="ARBA00034003"/>
    </source>
</evidence>
<dbReference type="PANTHER" id="PTHR31138">
    <property type="entry name" value="CHROMOSOME 19, WHOLE GENOME SHOTGUN SEQUENCE"/>
    <property type="match status" value="1"/>
</dbReference>
<sequence length="1847" mass="204613">MAPTVNRPTDIKQKEADVNRKLQIYGIISAFKSGKVPSNDQIDIALNSFLESKAISSPSAKLSPEGQTLVAHTREVVTQAKHLLLSKNDGNLLQDFIWQTQQFDAKSVSTPGAPVNKEQAQQHGKQALEGLRTLGTLIITNGQFRKLLKDATILLRDMAGDAATNAATRVRPSEDQLAQLDHAAEDNTWHDAPNITKDSLKGKFQNYYKGNPKEDVKAAAAEGASAAQPTGSTAAAPAAGQQGGANTIEGAAAATNALQSNVNENIDAETKEKARSKREEYRERTKNYFSRKVPQERRDQTVWRLKKMVLECQQHPDYYQAIQTLLDLAEEYGGHANQIARGGSGTVKDARSSLVQAEIDLKTLIERFANGTSSDDLWDSINTIYKDADRDPQLRNWFKSLDQYVRRCLQEQGYILDDDSNVQWNKLYDEGNYLLRQKYRGHTNRIVDEIKFLADQFDQDPQNKAFAASLTKLFNDLGNDENGKAAFKPHLVKDLTDVILPAIFENVAYIPLPRIEYSDPQFDAIIENLVLESDNFMPNVLEIASENFLRFGRKKVASHNKHSVDVKVGGIQMDLRDVSYHIKRKQGFPSITDTGVANLLLAGDGFTFRMKLSSADKSDKQTFFKVDKVDVSVKNLNVKVVKSSHKLLFALFKPLLLKVLRPGLQKALEKAIKEQAIKWDALLYEIKQEADRALEEARESPERTPNIYNRYATAAQKKVLQGKKKAEDVVADKKVNYAITKEDSIFPDVHLPGGISSKATEYRDLARKGDKWESPVFSLGSAAKSKDIPAAPKIVRKPHQATSASSSNLQDASGAVNGVATSGVAALNGNPVNGAGLNGNGGFPHRPHNHSRTPPFSQLFTSLFNPLMDCKPTTGSTATSAAHRARRPGAHSSTTTTGVGATSSKLSYHEQRRHIIERFMARWRAETGSDFYPAMRLILPDKDRDRGVYGLKESAIGKLLVKVMKIDRNSEDGYALMHWKLPGGRGYGGGSGGGGGGGMKTAGDFAGRCFEIVGKRQMRSDPGEFTVADVNVMLDRLASASGEAEQLPIFEEFYQGMNAEELMWLVRRTFLGLWHPDAEALFSVSSSLRRVCWELYDPEFRLEQQETGLAQFQMTTTFAKLVANLGVSEENSEFWIEEKLDGERMQMHMQQDDSVPGGYRFAFWSRKAKEYTYLYGNGLEDNNSALTRHLKNAFDSGVRNLILDGEMITWDPEVDKIVPFGTLKTAALDQQKNPFHSGPRPLYRVFDIVLLNDKSLTEYTLADRHRALERAVRGEPRRLEIHPHISATSAEEIEPQLRSVVAEASEGLVLKNPRSRYQLNSRNNDWIKVKPEYMSEFGESLDLVVIGGYWGSGHRGGTLSTFLCGLRLSENLATAGSASSREKCLSFCKVGGGFRVEDYREMRHHTEGKWHEWDAAKPPSEYIELGGGERLHESVVISVKAAQFAPSDQFAAGWTLRFPRMDVDEMEALQTRVRREEHERRAMEMENRKRRPAKRQKKELIIAGAAGPATTATGDSDEATAKFAAGANRTRNAPRPAASLFHGLDFCVLSEALKPKRMTKPNLEKLIKDHGGKIHQTADKNSGMILLADKNVVKVASLKKAGGADIIRPKWVFDCLAQGDLLNPSETTGGKDEKEKEGYLLPFESTHILHATEALTTIAETNTDQYGDSYARDVGAEELRDILAAMDTPTPPSSPGLTGGRRFDAGRFLDQLEEHGYGGGHGGGLEGLKNFLFRRCRVFFAVGSGEGDTEGERLSGNALKLANYVRFGNGEVVDNLKSEGVTHVVVTTTPTTSGSEEAGRTEKEVAAEVRKKISLLKTAVPRIVSAGWVEECWKEKTLLDEERYAPL</sequence>
<keyword evidence="6" id="KW-0677">Repeat</keyword>
<keyword evidence="9 16" id="KW-0067">ATP-binding</keyword>
<gene>
    <name evidence="21" type="ORF">C8A04DRAFT_35111</name>
</gene>
<dbReference type="InterPro" id="IPR016059">
    <property type="entry name" value="DNA_ligase_ATP-dep_CS"/>
</dbReference>
<dbReference type="Pfam" id="PF01068">
    <property type="entry name" value="DNA_ligase_A_M"/>
    <property type="match status" value="1"/>
</dbReference>
<evidence type="ECO:0000259" key="19">
    <source>
        <dbReference type="PROSITE" id="PS50160"/>
    </source>
</evidence>
<feature type="compositionally biased region" description="Basic and acidic residues" evidence="18">
    <location>
        <begin position="1477"/>
        <end position="1487"/>
    </location>
</feature>
<comment type="subcellular location">
    <subcellularLocation>
        <location evidence="2">Nucleus</location>
    </subcellularLocation>
</comment>
<dbReference type="GO" id="GO:0003910">
    <property type="term" value="F:DNA ligase (ATP) activity"/>
    <property type="evidence" value="ECO:0007669"/>
    <property type="project" value="UniProtKB-EC"/>
</dbReference>
<dbReference type="SMART" id="SM00292">
    <property type="entry name" value="BRCT"/>
    <property type="match status" value="2"/>
</dbReference>
<evidence type="ECO:0000256" key="15">
    <source>
        <dbReference type="ARBA" id="ARBA00043870"/>
    </source>
</evidence>
<feature type="region of interest" description="Disordered" evidence="18">
    <location>
        <begin position="874"/>
        <end position="906"/>
    </location>
</feature>
<feature type="domain" description="BRCT" evidence="20">
    <location>
        <begin position="1536"/>
        <end position="1629"/>
    </location>
</feature>
<evidence type="ECO:0000256" key="10">
    <source>
        <dbReference type="ARBA" id="ARBA00022842"/>
    </source>
</evidence>
<dbReference type="Gene3D" id="2.40.50.140">
    <property type="entry name" value="Nucleic acid-binding proteins"/>
    <property type="match status" value="1"/>
</dbReference>
<dbReference type="GO" id="GO:0005634">
    <property type="term" value="C:nucleus"/>
    <property type="evidence" value="ECO:0007669"/>
    <property type="project" value="UniProtKB-SubCell"/>
</dbReference>
<comment type="similarity">
    <text evidence="3 17">Belongs to the ATP-dependent DNA ligase family.</text>
</comment>
<dbReference type="InterPro" id="IPR036420">
    <property type="entry name" value="BRCT_dom_sf"/>
</dbReference>
<dbReference type="InterPro" id="IPR001357">
    <property type="entry name" value="BRCT_dom"/>
</dbReference>
<dbReference type="Pfam" id="PF04675">
    <property type="entry name" value="DNA_ligase_A_N"/>
    <property type="match status" value="1"/>
</dbReference>
<keyword evidence="10" id="KW-0460">Magnesium</keyword>
<feature type="region of interest" description="Disordered" evidence="18">
    <location>
        <begin position="837"/>
        <end position="857"/>
    </location>
</feature>
<dbReference type="SUPFAM" id="SSF56091">
    <property type="entry name" value="DNA ligase/mRNA capping enzyme, catalytic domain"/>
    <property type="match status" value="1"/>
</dbReference>
<dbReference type="Pfam" id="PF16589">
    <property type="entry name" value="BRCT_2"/>
    <property type="match status" value="1"/>
</dbReference>
<evidence type="ECO:0000313" key="21">
    <source>
        <dbReference type="EMBL" id="KAK4146113.1"/>
    </source>
</evidence>
<keyword evidence="5" id="KW-0479">Metal-binding</keyword>
<dbReference type="Pfam" id="PF19343">
    <property type="entry name" value="HAM1_N"/>
    <property type="match status" value="1"/>
</dbReference>
<dbReference type="InterPro" id="IPR045967">
    <property type="entry name" value="HAM1-like_N"/>
</dbReference>
<evidence type="ECO:0000256" key="4">
    <source>
        <dbReference type="ARBA" id="ARBA00022598"/>
    </source>
</evidence>
<dbReference type="EMBL" id="MU853563">
    <property type="protein sequence ID" value="KAK4146113.1"/>
    <property type="molecule type" value="Genomic_DNA"/>
</dbReference>
<keyword evidence="12 16" id="KW-0234">DNA repair</keyword>
<reference evidence="21" key="1">
    <citation type="journal article" date="2023" name="Mol. Phylogenet. Evol.">
        <title>Genome-scale phylogeny and comparative genomics of the fungal order Sordariales.</title>
        <authorList>
            <person name="Hensen N."/>
            <person name="Bonometti L."/>
            <person name="Westerberg I."/>
            <person name="Brannstrom I.O."/>
            <person name="Guillou S."/>
            <person name="Cros-Aarteil S."/>
            <person name="Calhoun S."/>
            <person name="Haridas S."/>
            <person name="Kuo A."/>
            <person name="Mondo S."/>
            <person name="Pangilinan J."/>
            <person name="Riley R."/>
            <person name="LaButti K."/>
            <person name="Andreopoulos B."/>
            <person name="Lipzen A."/>
            <person name="Chen C."/>
            <person name="Yan M."/>
            <person name="Daum C."/>
            <person name="Ng V."/>
            <person name="Clum A."/>
            <person name="Steindorff A."/>
            <person name="Ohm R.A."/>
            <person name="Martin F."/>
            <person name="Silar P."/>
            <person name="Natvig D.O."/>
            <person name="Lalanne C."/>
            <person name="Gautier V."/>
            <person name="Ament-Velasquez S.L."/>
            <person name="Kruys A."/>
            <person name="Hutchinson M.I."/>
            <person name="Powell A.J."/>
            <person name="Barry K."/>
            <person name="Miller A.N."/>
            <person name="Grigoriev I.V."/>
            <person name="Debuchy R."/>
            <person name="Gladieux P."/>
            <person name="Hiltunen Thoren M."/>
            <person name="Johannesson H."/>
        </authorList>
    </citation>
    <scope>NUCLEOTIDE SEQUENCE</scope>
    <source>
        <strain evidence="21">CBS 141.50</strain>
    </source>
</reference>
<keyword evidence="13" id="KW-0539">Nucleus</keyword>
<keyword evidence="22" id="KW-1185">Reference proteome</keyword>
<dbReference type="GO" id="GO:0006310">
    <property type="term" value="P:DNA recombination"/>
    <property type="evidence" value="ECO:0007669"/>
    <property type="project" value="UniProtKB-KW"/>
</dbReference>
<dbReference type="PANTHER" id="PTHR31138:SF1">
    <property type="entry name" value="PDZ DOMAIN-CONTAINING PROTEIN"/>
    <property type="match status" value="1"/>
</dbReference>
<dbReference type="FunFam" id="3.30.470.30:FF:000013">
    <property type="entry name" value="DNA ligase"/>
    <property type="match status" value="1"/>
</dbReference>
<evidence type="ECO:0000259" key="20">
    <source>
        <dbReference type="PROSITE" id="PS50172"/>
    </source>
</evidence>
<keyword evidence="4 16" id="KW-0436">Ligase</keyword>
<name>A0AAN6V749_9PEZI</name>
<dbReference type="GO" id="GO:0003677">
    <property type="term" value="F:DNA binding"/>
    <property type="evidence" value="ECO:0007669"/>
    <property type="project" value="InterPro"/>
</dbReference>
<evidence type="ECO:0000256" key="6">
    <source>
        <dbReference type="ARBA" id="ARBA00022737"/>
    </source>
</evidence>
<dbReference type="Gene3D" id="3.15.10.10">
    <property type="entry name" value="Bactericidal permeability-increasing protein, domain 1"/>
    <property type="match status" value="1"/>
</dbReference>
<dbReference type="NCBIfam" id="TIGR00574">
    <property type="entry name" value="dnl1"/>
    <property type="match status" value="1"/>
</dbReference>
<feature type="domain" description="BRCT" evidence="20">
    <location>
        <begin position="1760"/>
        <end position="1846"/>
    </location>
</feature>
<dbReference type="InterPro" id="IPR012340">
    <property type="entry name" value="NA-bd_OB-fold"/>
</dbReference>
<organism evidence="21 22">
    <name type="scientific">Dichotomopilus funicola</name>
    <dbReference type="NCBI Taxonomy" id="1934379"/>
    <lineage>
        <taxon>Eukaryota</taxon>
        <taxon>Fungi</taxon>
        <taxon>Dikarya</taxon>
        <taxon>Ascomycota</taxon>
        <taxon>Pezizomycotina</taxon>
        <taxon>Sordariomycetes</taxon>
        <taxon>Sordariomycetidae</taxon>
        <taxon>Sordariales</taxon>
        <taxon>Chaetomiaceae</taxon>
        <taxon>Dichotomopilus</taxon>
    </lineage>
</organism>
<feature type="compositionally biased region" description="Low complexity" evidence="18">
    <location>
        <begin position="219"/>
        <end position="240"/>
    </location>
</feature>
<dbReference type="GO" id="GO:0071897">
    <property type="term" value="P:DNA biosynthetic process"/>
    <property type="evidence" value="ECO:0007669"/>
    <property type="project" value="InterPro"/>
</dbReference>
<dbReference type="SUPFAM" id="SSF52113">
    <property type="entry name" value="BRCT domain"/>
    <property type="match status" value="2"/>
</dbReference>
<dbReference type="SUPFAM" id="SSF50249">
    <property type="entry name" value="Nucleic acid-binding proteins"/>
    <property type="match status" value="1"/>
</dbReference>
<evidence type="ECO:0000256" key="9">
    <source>
        <dbReference type="ARBA" id="ARBA00022840"/>
    </source>
</evidence>